<name>A0A2I0IZ35_PUNGR</name>
<accession>A0A2I0IZ35</accession>
<reference evidence="1 2" key="1">
    <citation type="submission" date="2017-11" db="EMBL/GenBank/DDBJ databases">
        <title>De-novo sequencing of pomegranate (Punica granatum L.) genome.</title>
        <authorList>
            <person name="Akparov Z."/>
            <person name="Amiraslanov A."/>
            <person name="Hajiyeva S."/>
            <person name="Abbasov M."/>
            <person name="Kaur K."/>
            <person name="Hamwieh A."/>
            <person name="Solovyev V."/>
            <person name="Salamov A."/>
            <person name="Braich B."/>
            <person name="Kosarev P."/>
            <person name="Mahmoud A."/>
            <person name="Hajiyev E."/>
            <person name="Babayeva S."/>
            <person name="Izzatullayeva V."/>
            <person name="Mammadov A."/>
            <person name="Mammadov A."/>
            <person name="Sharifova S."/>
            <person name="Ojaghi J."/>
            <person name="Eynullazada K."/>
            <person name="Bayramov B."/>
            <person name="Abdulazimova A."/>
            <person name="Shahmuradov I."/>
        </authorList>
    </citation>
    <scope>NUCLEOTIDE SEQUENCE [LARGE SCALE GENOMIC DNA]</scope>
    <source>
        <strain evidence="2">cv. AG2017</strain>
        <tissue evidence="1">Leaf</tissue>
    </source>
</reference>
<evidence type="ECO:0000313" key="1">
    <source>
        <dbReference type="EMBL" id="PKI49244.1"/>
    </source>
</evidence>
<dbReference type="Proteomes" id="UP000233551">
    <property type="component" value="Unassembled WGS sequence"/>
</dbReference>
<sequence>MAVLAKVRGTERCNRTLSRAVVAKCRNLNPSGESLREHATLPRSELLVVQPAANLAYHCTITTRFWFNIKQINLFGTLHALPSSYTY</sequence>
<gene>
    <name evidence="1" type="ORF">CRG98_030353</name>
</gene>
<comment type="caution">
    <text evidence="1">The sequence shown here is derived from an EMBL/GenBank/DDBJ whole genome shotgun (WGS) entry which is preliminary data.</text>
</comment>
<dbReference type="AlphaFoldDB" id="A0A2I0IZ35"/>
<dbReference type="EMBL" id="PGOL01002258">
    <property type="protein sequence ID" value="PKI49244.1"/>
    <property type="molecule type" value="Genomic_DNA"/>
</dbReference>
<keyword evidence="2" id="KW-1185">Reference proteome</keyword>
<evidence type="ECO:0000313" key="2">
    <source>
        <dbReference type="Proteomes" id="UP000233551"/>
    </source>
</evidence>
<protein>
    <submittedName>
        <fullName evidence="1">Uncharacterized protein</fullName>
    </submittedName>
</protein>
<organism evidence="1 2">
    <name type="scientific">Punica granatum</name>
    <name type="common">Pomegranate</name>
    <dbReference type="NCBI Taxonomy" id="22663"/>
    <lineage>
        <taxon>Eukaryota</taxon>
        <taxon>Viridiplantae</taxon>
        <taxon>Streptophyta</taxon>
        <taxon>Embryophyta</taxon>
        <taxon>Tracheophyta</taxon>
        <taxon>Spermatophyta</taxon>
        <taxon>Magnoliopsida</taxon>
        <taxon>eudicotyledons</taxon>
        <taxon>Gunneridae</taxon>
        <taxon>Pentapetalae</taxon>
        <taxon>rosids</taxon>
        <taxon>malvids</taxon>
        <taxon>Myrtales</taxon>
        <taxon>Lythraceae</taxon>
        <taxon>Punica</taxon>
    </lineage>
</organism>
<proteinExistence type="predicted"/>